<evidence type="ECO:0000313" key="1">
    <source>
        <dbReference type="EMBL" id="TCW20027.1"/>
    </source>
</evidence>
<name>A0A177L747_9ACTN</name>
<protein>
    <submittedName>
        <fullName evidence="1">Type III restriction enzyme</fullName>
    </submittedName>
</protein>
<reference evidence="1 2" key="1">
    <citation type="submission" date="2019-03" db="EMBL/GenBank/DDBJ databases">
        <title>Root nodule microbial communities of legume samples collected from USA, Mexico and Botswana.</title>
        <authorList>
            <person name="Hirsch A."/>
        </authorList>
    </citation>
    <scope>NUCLEOTIDE SEQUENCE [LARGE SCALE GENOMIC DNA]</scope>
    <source>
        <strain evidence="1 2">55</strain>
    </source>
</reference>
<dbReference type="RefSeq" id="WP_063972844.1">
    <property type="nucleotide sequence ID" value="NZ_CP143053.1"/>
</dbReference>
<accession>A0A177L747</accession>
<proteinExistence type="predicted"/>
<dbReference type="InterPro" id="IPR027417">
    <property type="entry name" value="P-loop_NTPase"/>
</dbReference>
<dbReference type="EMBL" id="SMCX01000033">
    <property type="protein sequence ID" value="TCW20027.1"/>
    <property type="molecule type" value="Genomic_DNA"/>
</dbReference>
<dbReference type="Gene3D" id="3.40.50.300">
    <property type="entry name" value="P-loop containing nucleotide triphosphate hydrolases"/>
    <property type="match status" value="1"/>
</dbReference>
<dbReference type="Proteomes" id="UP000295805">
    <property type="component" value="Unassembled WGS sequence"/>
</dbReference>
<organism evidence="1 2">
    <name type="scientific">Dietzia cinnamea</name>
    <dbReference type="NCBI Taxonomy" id="321318"/>
    <lineage>
        <taxon>Bacteria</taxon>
        <taxon>Bacillati</taxon>
        <taxon>Actinomycetota</taxon>
        <taxon>Actinomycetes</taxon>
        <taxon>Mycobacteriales</taxon>
        <taxon>Dietziaceae</taxon>
        <taxon>Dietzia</taxon>
    </lineage>
</organism>
<comment type="caution">
    <text evidence="1">The sequence shown here is derived from an EMBL/GenBank/DDBJ whole genome shotgun (WGS) entry which is preliminary data.</text>
</comment>
<gene>
    <name evidence="1" type="ORF">EDD19_13311</name>
</gene>
<dbReference type="AlphaFoldDB" id="A0A177L747"/>
<sequence>MSNSLRLFEFQEAAANQIAEAASDWIQYYAEDGPLFFGKTPIPFIGHLKAVTGAGKTPILTKIVRDLSPAIVLWTSKSSAVADQTYRNLNGKYSHLLPPDTRVVRERPSKSEWEELIESTSGLTIWVTTVGSWNEAEFADSEGSETARLNMHRPHKDWGGDRSPWDQLRSDPQRPLWVVYDESHNQTVTQLEQLIGLRPVGFLLASATPPTGGQFDSFAEVVANDSRANEIAVRGRYQVQTRDVVENQLLKHTIMVENYDSDPDQLLDATVALHKELTEAALAEGGPLNPKALYIVERSNPAKDEIVSRPVAIWEHLRGRGVPAEEIAIYTQTRVIPDDAVRVSSLAELQPHHTHIICNRALQEGWDDPEAYIEYFDDESNSYVRIAQVIGRALRQPGARHYEDDRLNTSTLFVRVPNRTFEGIVEGLKAELALYAIDETNPAANPSIRLKTRKQPLPDVPVKRDAVGQISLPQYQLGEAELEDEKKKVETMSRQPFADEDLLARGRKSIQKISLRGEDDATRYEQIAASMRRKNGEYLRRRVQMRSRHCAHLLEPELFTGPAFDQWSCSGSAAQLLLSERADAIVEAFEATVELVQNKIHGEETWAPSAHTPTVDKYYSFENAVHAKYAQNQFNNEELEFARALDSLCRGFWMRNPTRGDGYGIQLPVKVGSSTTFYPDFLWWTNDICIAIDPTGKHILEEKVRGKLLTIDDPKIALLTKGKVSSDFRSISDTDGYTLVRPRRTRAAAPEYVNTIVDALNRLAPESSDMSSAAETASA</sequence>
<evidence type="ECO:0000313" key="2">
    <source>
        <dbReference type="Proteomes" id="UP000295805"/>
    </source>
</evidence>
<dbReference type="GeneID" id="89531177"/>
<dbReference type="SUPFAM" id="SSF52540">
    <property type="entry name" value="P-loop containing nucleoside triphosphate hydrolases"/>
    <property type="match status" value="1"/>
</dbReference>
<dbReference type="CDD" id="cd18785">
    <property type="entry name" value="SF2_C"/>
    <property type="match status" value="1"/>
</dbReference>